<evidence type="ECO:0000256" key="1">
    <source>
        <dbReference type="ARBA" id="ARBA00022737"/>
    </source>
</evidence>
<evidence type="ECO:0000313" key="5">
    <source>
        <dbReference type="EMBL" id="CAE7468047.1"/>
    </source>
</evidence>
<dbReference type="SUPFAM" id="SSF52540">
    <property type="entry name" value="P-loop containing nucleoside triphosphate hydrolases"/>
    <property type="match status" value="1"/>
</dbReference>
<dbReference type="Pfam" id="PF00650">
    <property type="entry name" value="CRAL_TRIO"/>
    <property type="match status" value="1"/>
</dbReference>
<keyword evidence="2" id="KW-0647">Proteasome</keyword>
<dbReference type="Gene3D" id="1.25.10.10">
    <property type="entry name" value="Leucine-rich Repeat Variant"/>
    <property type="match status" value="1"/>
</dbReference>
<dbReference type="InterPro" id="IPR001251">
    <property type="entry name" value="CRAL-TRIO_dom"/>
</dbReference>
<dbReference type="Pfam" id="PF02492">
    <property type="entry name" value="cobW"/>
    <property type="match status" value="1"/>
</dbReference>
<feature type="region of interest" description="Disordered" evidence="3">
    <location>
        <begin position="480"/>
        <end position="524"/>
    </location>
</feature>
<dbReference type="CDD" id="cd00170">
    <property type="entry name" value="SEC14"/>
    <property type="match status" value="1"/>
</dbReference>
<proteinExistence type="predicted"/>
<organism evidence="5 6">
    <name type="scientific">Symbiodinium natans</name>
    <dbReference type="NCBI Taxonomy" id="878477"/>
    <lineage>
        <taxon>Eukaryota</taxon>
        <taxon>Sar</taxon>
        <taxon>Alveolata</taxon>
        <taxon>Dinophyceae</taxon>
        <taxon>Suessiales</taxon>
        <taxon>Symbiodiniaceae</taxon>
        <taxon>Symbiodinium</taxon>
    </lineage>
</organism>
<accession>A0A812S8Z6</accession>
<feature type="compositionally biased region" description="Basic and acidic residues" evidence="3">
    <location>
        <begin position="508"/>
        <end position="520"/>
    </location>
</feature>
<dbReference type="GO" id="GO:0034515">
    <property type="term" value="C:proteasome storage granule"/>
    <property type="evidence" value="ECO:0007669"/>
    <property type="project" value="TreeGrafter"/>
</dbReference>
<keyword evidence="6" id="KW-1185">Reference proteome</keyword>
<feature type="compositionally biased region" description="Basic and acidic residues" evidence="3">
    <location>
        <begin position="316"/>
        <end position="328"/>
    </location>
</feature>
<dbReference type="InterPro" id="IPR036865">
    <property type="entry name" value="CRAL-TRIO_dom_sf"/>
</dbReference>
<dbReference type="AlphaFoldDB" id="A0A812S8Z6"/>
<dbReference type="Gene3D" id="3.40.50.300">
    <property type="entry name" value="P-loop containing nucleotide triphosphate hydrolases"/>
    <property type="match status" value="1"/>
</dbReference>
<sequence>MIWSRLRAYAHDTQHEKIIRALALAMMMFRKEEEAEPLIQEMLLDKDAILRYGGCFAIALAYVGTSQNAAIRKLLHISVSDVSDDVRRAAVMALGFVMCNVPEQLPGVVKLLAESYNPHVRYAAAMALGIACAGTALLEAHNLLQPLMSDPSDFVRQGAIIAMGLLYMQTSPGKTERVKEFREKLQKVIGDKHEDVMTRFGAILAHGIMDAGGRNSCASLFSKSGVLRRGAAIGFCLFTQMWYWFPLIHMFSLTLTPTALIGITDKLKIPKNFSVKSGARPSLFAYPEPLQPPKKEETAKAATAVLSTAAKAKQLKEKKEKEANELKKAPSNADVDMDDKASIGGSVAEGAASSFRGADIVSVAATPGTTVVGSAATESVAAQSDLGSEMMEVDDQQAPPAGDKAAPKEAAKAEEARGEAKGDAKGEAAEKKEEKKEPEEKKPEPEPTEEILSNPCRVLKGQVQYISFPKEVAGTAARYKRGARSLSDQATPELFLESEKREEDEDQKDPLAEPRGEMSMERPSLAQKEPVRVLLYPSIAVYRPSAGAAKIAIIPVDIQALTREITLWAWLHPSMKAPDGFVFDSKANPFKIPATMNVVDLMDEMEQAYESASNEKLELQINVLWNTKDPKKALNPTEKVHMHFADGETFGVYGEILPAQTARPEKPEEEKIPVTILTGFLGAGKTTMLNYILQEQREKKIAIIENEFGEVEIDGSLLTQQKLAMAEKIVVMDNGCMCCTIRGDLLGGCAVLLWANCDKNLQNKVRVEFSMKDVSVASTPSTRVPESDGGISFNSGWHTTSSPCLEEAGDPSEIANAMALLGRTRRSFLERNPQAGPQGPEMEWANMATARRLWRACEGNQRRADKAFLQAMEIRLRDRQLYTTLRFQKCCDMRIIGYDDEKRPVVYFCAASQSEGLGSMKDQFIASLEAASRMSSNCADGQLVLIVDMHGLQTRLNADFSAINDLAETLGCVFAERMRRIIIVDFSSAAQTLWWIIKPFLSQVTQRKFSFVCAEKAKDLCRNELDQATAKATIESFEVNREDVAKQTREMHNERTTVPFLSTDR</sequence>
<dbReference type="GO" id="GO:0005634">
    <property type="term" value="C:nucleus"/>
    <property type="evidence" value="ECO:0007669"/>
    <property type="project" value="TreeGrafter"/>
</dbReference>
<feature type="region of interest" description="Disordered" evidence="3">
    <location>
        <begin position="392"/>
        <end position="455"/>
    </location>
</feature>
<dbReference type="InterPro" id="IPR003495">
    <property type="entry name" value="CobW/HypB/UreG_nucleotide-bd"/>
</dbReference>
<keyword evidence="1" id="KW-0677">Repeat</keyword>
<dbReference type="Pfam" id="PF18004">
    <property type="entry name" value="RPN2_C"/>
    <property type="match status" value="2"/>
</dbReference>
<dbReference type="Gene3D" id="3.40.525.10">
    <property type="entry name" value="CRAL-TRIO lipid binding domain"/>
    <property type="match status" value="1"/>
</dbReference>
<feature type="compositionally biased region" description="Basic and acidic residues" evidence="3">
    <location>
        <begin position="405"/>
        <end position="445"/>
    </location>
</feature>
<evidence type="ECO:0000313" key="6">
    <source>
        <dbReference type="Proteomes" id="UP000604046"/>
    </source>
</evidence>
<comment type="caution">
    <text evidence="5">The sequence shown here is derived from an EMBL/GenBank/DDBJ whole genome shotgun (WGS) entry which is preliminary data.</text>
</comment>
<dbReference type="OrthoDB" id="261572at2759"/>
<dbReference type="SUPFAM" id="SSF52087">
    <property type="entry name" value="CRAL/TRIO domain"/>
    <property type="match status" value="1"/>
</dbReference>
<dbReference type="InterPro" id="IPR040623">
    <property type="entry name" value="RPN2_C"/>
</dbReference>
<name>A0A812S8Z6_9DINO</name>
<protein>
    <submittedName>
        <fullName evidence="5">RPN2A protein</fullName>
    </submittedName>
</protein>
<dbReference type="GO" id="GO:0043161">
    <property type="term" value="P:proteasome-mediated ubiquitin-dependent protein catabolic process"/>
    <property type="evidence" value="ECO:0007669"/>
    <property type="project" value="TreeGrafter"/>
</dbReference>
<gene>
    <name evidence="5" type="primary">RPN2A</name>
    <name evidence="5" type="ORF">SNAT2548_LOCUS26183</name>
</gene>
<dbReference type="EMBL" id="CAJNDS010002422">
    <property type="protein sequence ID" value="CAE7468047.1"/>
    <property type="molecule type" value="Genomic_DNA"/>
</dbReference>
<dbReference type="PROSITE" id="PS50191">
    <property type="entry name" value="CRAL_TRIO"/>
    <property type="match status" value="1"/>
</dbReference>
<evidence type="ECO:0000256" key="3">
    <source>
        <dbReference type="SAM" id="MobiDB-lite"/>
    </source>
</evidence>
<dbReference type="InterPro" id="IPR016024">
    <property type="entry name" value="ARM-type_fold"/>
</dbReference>
<evidence type="ECO:0000259" key="4">
    <source>
        <dbReference type="PROSITE" id="PS50191"/>
    </source>
</evidence>
<dbReference type="Proteomes" id="UP000604046">
    <property type="component" value="Unassembled WGS sequence"/>
</dbReference>
<evidence type="ECO:0000256" key="2">
    <source>
        <dbReference type="ARBA" id="ARBA00022942"/>
    </source>
</evidence>
<dbReference type="InterPro" id="IPR027417">
    <property type="entry name" value="P-loop_NTPase"/>
</dbReference>
<feature type="domain" description="CRAL-TRIO" evidence="4">
    <location>
        <begin position="895"/>
        <end position="1036"/>
    </location>
</feature>
<feature type="region of interest" description="Disordered" evidence="3">
    <location>
        <begin position="316"/>
        <end position="340"/>
    </location>
</feature>
<dbReference type="Pfam" id="PF13646">
    <property type="entry name" value="HEAT_2"/>
    <property type="match status" value="1"/>
</dbReference>
<reference evidence="5" key="1">
    <citation type="submission" date="2021-02" db="EMBL/GenBank/DDBJ databases">
        <authorList>
            <person name="Dougan E. K."/>
            <person name="Rhodes N."/>
            <person name="Thang M."/>
            <person name="Chan C."/>
        </authorList>
    </citation>
    <scope>NUCLEOTIDE SEQUENCE</scope>
</reference>
<dbReference type="SUPFAM" id="SSF48371">
    <property type="entry name" value="ARM repeat"/>
    <property type="match status" value="1"/>
</dbReference>
<dbReference type="GO" id="GO:0008540">
    <property type="term" value="C:proteasome regulatory particle, base subcomplex"/>
    <property type="evidence" value="ECO:0007669"/>
    <property type="project" value="TreeGrafter"/>
</dbReference>
<dbReference type="InterPro" id="IPR011989">
    <property type="entry name" value="ARM-like"/>
</dbReference>
<dbReference type="PANTHER" id="PTHR10943">
    <property type="entry name" value="26S PROTEASOME NON-ATPASE REGULATORY SUBUNIT"/>
    <property type="match status" value="1"/>
</dbReference>
<dbReference type="PANTHER" id="PTHR10943:SF2">
    <property type="entry name" value="26S PROTEASOME NON-ATPASE REGULATORY SUBUNIT 1"/>
    <property type="match status" value="1"/>
</dbReference>